<dbReference type="PANTHER" id="PTHR30100">
    <property type="entry name" value="FATTY ACID/PHOSPHOLIPID SYNTHESIS PROTEIN PLSX"/>
    <property type="match status" value="1"/>
</dbReference>
<dbReference type="SUPFAM" id="SSF53659">
    <property type="entry name" value="Isocitrate/Isopropylmalate dehydrogenase-like"/>
    <property type="match status" value="1"/>
</dbReference>
<evidence type="ECO:0000256" key="7">
    <source>
        <dbReference type="ARBA" id="ARBA00023264"/>
    </source>
</evidence>
<dbReference type="InterPro" id="IPR012281">
    <property type="entry name" value="Phospholipid_synth_PlsX-like"/>
</dbReference>
<keyword evidence="3 10" id="KW-0444">Lipid biosynthesis</keyword>
<comment type="pathway">
    <text evidence="10">Lipid metabolism; phospholipid metabolism.</text>
</comment>
<dbReference type="EC" id="2.3.1.274" evidence="8 10"/>
<dbReference type="PANTHER" id="PTHR30100:SF1">
    <property type="entry name" value="PHOSPHATE ACYLTRANSFERASE"/>
    <property type="match status" value="1"/>
</dbReference>
<comment type="caution">
    <text evidence="11">The sequence shown here is derived from an EMBL/GenBank/DDBJ whole genome shotgun (WGS) entry which is preliminary data.</text>
</comment>
<name>A0A1W0DAS0_9NEIS</name>
<reference evidence="11 12" key="1">
    <citation type="submission" date="2017-02" db="EMBL/GenBank/DDBJ databases">
        <title>Chromobacterium haemolyticum H5244.</title>
        <authorList>
            <person name="Gulvik C.A."/>
        </authorList>
    </citation>
    <scope>NUCLEOTIDE SEQUENCE [LARGE SCALE GENOMIC DNA]</scope>
    <source>
        <strain evidence="11 12">H5244</strain>
    </source>
</reference>
<comment type="function">
    <text evidence="10">Catalyzes the reversible formation of acyl-phosphate (acyl-PO(4)) from acyl-[acyl-carrier-protein] (acyl-ACP). This enzyme utilizes acyl-ACP as fatty acyl donor, but not acyl-CoA.</text>
</comment>
<keyword evidence="5 10" id="KW-0443">Lipid metabolism</keyword>
<dbReference type="RefSeq" id="WP_043635858.1">
    <property type="nucleotide sequence ID" value="NZ_JBBIGS010000069.1"/>
</dbReference>
<evidence type="ECO:0000256" key="3">
    <source>
        <dbReference type="ARBA" id="ARBA00022516"/>
    </source>
</evidence>
<keyword evidence="11" id="KW-0012">Acyltransferase</keyword>
<dbReference type="HAMAP" id="MF_00019">
    <property type="entry name" value="PlsX"/>
    <property type="match status" value="1"/>
</dbReference>
<dbReference type="AlphaFoldDB" id="A0A1W0DAS0"/>
<sequence>MTITVAVDAMGGDVGLKVTVPASIQFLQNHPDTRLILVGDQPALEAELDAHQGVARERIRIQHATQVVGMDEAPQLALKNKKDSSMRVAINLVKEGEAQAAVSAGNTGALMATARFVLKTIPGIDRPAIAKMLPTVKGLSCVLDLGANVDCTPEQLLQFGIMGSELVVCLSGIATPSVGLLNIGSEDIKGNDNIKKTAELLRQSELNFHGNVEGDDICKGTVDVVVCDGFTGNVALKTAEGLAHMFAVFLREEFGRSWWTRLCALAALPVLKLFKKRIDPRRYNGASLLGLRGIVVKSHGGTDVTGFRYALEQACEEAGSDVIGHIADRIAHQLNNLKQSEAEAN</sequence>
<dbReference type="Gene3D" id="3.40.718.10">
    <property type="entry name" value="Isopropylmalate Dehydrogenase"/>
    <property type="match status" value="1"/>
</dbReference>
<proteinExistence type="inferred from homology"/>
<organism evidence="11 12">
    <name type="scientific">Chromobacterium haemolyticum</name>
    <dbReference type="NCBI Taxonomy" id="394935"/>
    <lineage>
        <taxon>Bacteria</taxon>
        <taxon>Pseudomonadati</taxon>
        <taxon>Pseudomonadota</taxon>
        <taxon>Betaproteobacteria</taxon>
        <taxon>Neisseriales</taxon>
        <taxon>Chromobacteriaceae</taxon>
        <taxon>Chromobacterium</taxon>
    </lineage>
</organism>
<evidence type="ECO:0000256" key="1">
    <source>
        <dbReference type="ARBA" id="ARBA00001232"/>
    </source>
</evidence>
<keyword evidence="4 10" id="KW-0808">Transferase</keyword>
<dbReference type="UniPathway" id="UPA00085"/>
<dbReference type="GO" id="GO:0006633">
    <property type="term" value="P:fatty acid biosynthetic process"/>
    <property type="evidence" value="ECO:0007669"/>
    <property type="project" value="UniProtKB-UniRule"/>
</dbReference>
<keyword evidence="6 10" id="KW-0594">Phospholipid biosynthesis</keyword>
<comment type="catalytic activity">
    <reaction evidence="1 10">
        <text>a fatty acyl-[ACP] + phosphate = an acyl phosphate + holo-[ACP]</text>
        <dbReference type="Rhea" id="RHEA:42292"/>
        <dbReference type="Rhea" id="RHEA-COMP:9685"/>
        <dbReference type="Rhea" id="RHEA-COMP:14125"/>
        <dbReference type="ChEBI" id="CHEBI:43474"/>
        <dbReference type="ChEBI" id="CHEBI:59918"/>
        <dbReference type="ChEBI" id="CHEBI:64479"/>
        <dbReference type="ChEBI" id="CHEBI:138651"/>
        <dbReference type="EC" id="2.3.1.274"/>
    </reaction>
</comment>
<evidence type="ECO:0000256" key="2">
    <source>
        <dbReference type="ARBA" id="ARBA00022490"/>
    </source>
</evidence>
<comment type="subunit">
    <text evidence="9 10">Homodimer. Probably interacts with PlsY.</text>
</comment>
<evidence type="ECO:0000313" key="11">
    <source>
        <dbReference type="EMBL" id="OQS44087.1"/>
    </source>
</evidence>
<evidence type="ECO:0000256" key="6">
    <source>
        <dbReference type="ARBA" id="ARBA00023209"/>
    </source>
</evidence>
<dbReference type="InterPro" id="IPR003664">
    <property type="entry name" value="FA_synthesis"/>
</dbReference>
<evidence type="ECO:0000313" key="12">
    <source>
        <dbReference type="Proteomes" id="UP000192721"/>
    </source>
</evidence>
<evidence type="ECO:0000256" key="9">
    <source>
        <dbReference type="ARBA" id="ARBA00046608"/>
    </source>
</evidence>
<evidence type="ECO:0000256" key="4">
    <source>
        <dbReference type="ARBA" id="ARBA00022679"/>
    </source>
</evidence>
<gene>
    <name evidence="10" type="primary">plsX</name>
    <name evidence="11" type="ORF">B0T45_00320</name>
</gene>
<comment type="subcellular location">
    <subcellularLocation>
        <location evidence="10">Cytoplasm</location>
    </subcellularLocation>
    <text evidence="10">Associated with the membrane possibly through PlsY.</text>
</comment>
<evidence type="ECO:0000256" key="10">
    <source>
        <dbReference type="HAMAP-Rule" id="MF_00019"/>
    </source>
</evidence>
<keyword evidence="7 10" id="KW-1208">Phospholipid metabolism</keyword>
<keyword evidence="2 10" id="KW-0963">Cytoplasm</keyword>
<dbReference type="PIRSF" id="PIRSF002465">
    <property type="entry name" value="Phsphlp_syn_PlsX"/>
    <property type="match status" value="1"/>
</dbReference>
<accession>A0A1W0DAS0</accession>
<dbReference type="GO" id="GO:0005737">
    <property type="term" value="C:cytoplasm"/>
    <property type="evidence" value="ECO:0007669"/>
    <property type="project" value="UniProtKB-SubCell"/>
</dbReference>
<dbReference type="Proteomes" id="UP000192721">
    <property type="component" value="Unassembled WGS sequence"/>
</dbReference>
<dbReference type="GO" id="GO:0043811">
    <property type="term" value="F:phosphate:acyl-[acyl carrier protein] acyltransferase activity"/>
    <property type="evidence" value="ECO:0007669"/>
    <property type="project" value="UniProtKB-UniRule"/>
</dbReference>
<evidence type="ECO:0000256" key="5">
    <source>
        <dbReference type="ARBA" id="ARBA00023098"/>
    </source>
</evidence>
<dbReference type="STRING" id="394935.GCA_000758475_02304"/>
<protein>
    <recommendedName>
        <fullName evidence="8 10">Phosphate acyltransferase</fullName>
        <ecNumber evidence="8 10">2.3.1.274</ecNumber>
    </recommendedName>
    <alternativeName>
        <fullName evidence="10">Acyl-ACP phosphotransacylase</fullName>
    </alternativeName>
    <alternativeName>
        <fullName evidence="10">Acyl-[acyl-carrier-protein]--phosphate acyltransferase</fullName>
    </alternativeName>
    <alternativeName>
        <fullName evidence="10">Phosphate-acyl-ACP acyltransferase</fullName>
    </alternativeName>
</protein>
<dbReference type="Pfam" id="PF02504">
    <property type="entry name" value="FA_synthesis"/>
    <property type="match status" value="1"/>
</dbReference>
<comment type="similarity">
    <text evidence="10">Belongs to the PlsX family.</text>
</comment>
<dbReference type="GO" id="GO:0008654">
    <property type="term" value="P:phospholipid biosynthetic process"/>
    <property type="evidence" value="ECO:0007669"/>
    <property type="project" value="UniProtKB-KW"/>
</dbReference>
<dbReference type="EMBL" id="MUKV01000001">
    <property type="protein sequence ID" value="OQS44087.1"/>
    <property type="molecule type" value="Genomic_DNA"/>
</dbReference>
<evidence type="ECO:0000256" key="8">
    <source>
        <dbReference type="ARBA" id="ARBA00024069"/>
    </source>
</evidence>
<dbReference type="NCBIfam" id="TIGR00182">
    <property type="entry name" value="plsX"/>
    <property type="match status" value="1"/>
</dbReference>